<feature type="binding site" evidence="10">
    <location>
        <begin position="201"/>
        <end position="203"/>
    </location>
    <ligand>
        <name>pyridoxal 5'-phosphate</name>
        <dbReference type="ChEBI" id="CHEBI:597326"/>
    </ligand>
</feature>
<dbReference type="PIRSF" id="PIRSF005572">
    <property type="entry name" value="NifS"/>
    <property type="match status" value="1"/>
</dbReference>
<evidence type="ECO:0000256" key="10">
    <source>
        <dbReference type="HAMAP-Rule" id="MF_00331"/>
    </source>
</evidence>
<comment type="subunit">
    <text evidence="10">Homodimer. Forms a heterotetramer with IscU, interacts with other sulfur acceptors.</text>
</comment>
<gene>
    <name evidence="13" type="primary">nifS</name>
    <name evidence="10" type="synonym">iscS</name>
    <name evidence="13" type="ORF">H9838_03830</name>
</gene>
<dbReference type="Proteomes" id="UP000823915">
    <property type="component" value="Unassembled WGS sequence"/>
</dbReference>
<dbReference type="EC" id="2.8.1.7" evidence="10"/>
<evidence type="ECO:0000256" key="4">
    <source>
        <dbReference type="ARBA" id="ARBA00022679"/>
    </source>
</evidence>
<evidence type="ECO:0000256" key="6">
    <source>
        <dbReference type="ARBA" id="ARBA00022898"/>
    </source>
</evidence>
<dbReference type="GO" id="GO:0046872">
    <property type="term" value="F:metal ion binding"/>
    <property type="evidence" value="ECO:0007669"/>
    <property type="project" value="UniProtKB-KW"/>
</dbReference>
<dbReference type="AlphaFoldDB" id="A0A9D1YBV9"/>
<sequence>MNRIVYADNAATTAVSTQVLEAMLPYYKEVYGNPSSLYAAGQKAKAALDQARADAAACLGADPDEIYFTSCGTESDNWAIKGAAHAMKKKGKTHIVTSAFEHHAVLHTCQALEKEGFTVTYLPVHENGIVRVEELEAALTEDTGLVTIMYANNEIGTLQPIPQIGKLCREKGIWFHTDAVQAVGQVPIDVREQNIDMLSLSGHKLHAPKGVGALYIRRGVRIPNLLDGGAQERGKRGGTENVAQIVGLAAAMKAACATIQERREKLAAMQDKLIDAILQIDRCRLNGDRKERLPGNASFCFQGVEGESLLLMLDLKGISASSGSACTSGSLDPSHVLLSIGLPHEVAHGSLRLSFGDYNTMEDIDYIIETLPPIIERLRAMSPLWDAIQQGKVNYDAYM</sequence>
<evidence type="ECO:0000256" key="9">
    <source>
        <dbReference type="ARBA" id="ARBA00050776"/>
    </source>
</evidence>
<reference evidence="13" key="2">
    <citation type="submission" date="2021-04" db="EMBL/GenBank/DDBJ databases">
        <authorList>
            <person name="Gilroy R."/>
        </authorList>
    </citation>
    <scope>NUCLEOTIDE SEQUENCE</scope>
    <source>
        <strain evidence="13">1282</strain>
    </source>
</reference>
<dbReference type="Gene3D" id="3.90.1150.10">
    <property type="entry name" value="Aspartate Aminotransferase, domain 1"/>
    <property type="match status" value="1"/>
</dbReference>
<comment type="catalytic activity">
    <reaction evidence="9 10">
        <text>(sulfur carrier)-H + L-cysteine = (sulfur carrier)-SH + L-alanine</text>
        <dbReference type="Rhea" id="RHEA:43892"/>
        <dbReference type="Rhea" id="RHEA-COMP:14737"/>
        <dbReference type="Rhea" id="RHEA-COMP:14739"/>
        <dbReference type="ChEBI" id="CHEBI:29917"/>
        <dbReference type="ChEBI" id="CHEBI:35235"/>
        <dbReference type="ChEBI" id="CHEBI:57972"/>
        <dbReference type="ChEBI" id="CHEBI:64428"/>
        <dbReference type="EC" id="2.8.1.7"/>
    </reaction>
</comment>
<proteinExistence type="inferred from homology"/>
<dbReference type="EMBL" id="DXDU01000060">
    <property type="protein sequence ID" value="HIY26286.1"/>
    <property type="molecule type" value="Genomic_DNA"/>
</dbReference>
<feature type="modified residue" description="N6-(pyridoxal phosphate)lysine" evidence="10">
    <location>
        <position position="204"/>
    </location>
</feature>
<dbReference type="InterPro" id="IPR015422">
    <property type="entry name" value="PyrdxlP-dep_Trfase_small"/>
</dbReference>
<dbReference type="GO" id="GO:0030170">
    <property type="term" value="F:pyridoxal phosphate binding"/>
    <property type="evidence" value="ECO:0007669"/>
    <property type="project" value="UniProtKB-UniRule"/>
</dbReference>
<feature type="active site" description="Cysteine persulfide intermediate" evidence="10">
    <location>
        <position position="326"/>
    </location>
</feature>
<keyword evidence="4 10" id="KW-0808">Transferase</keyword>
<evidence type="ECO:0000259" key="12">
    <source>
        <dbReference type="Pfam" id="PF00266"/>
    </source>
</evidence>
<dbReference type="PANTHER" id="PTHR11601">
    <property type="entry name" value="CYSTEINE DESULFURYLASE FAMILY MEMBER"/>
    <property type="match status" value="1"/>
</dbReference>
<comment type="cofactor">
    <cofactor evidence="1 10 11">
        <name>pyridoxal 5'-phosphate</name>
        <dbReference type="ChEBI" id="CHEBI:597326"/>
    </cofactor>
</comment>
<comment type="function">
    <text evidence="10">Master enzyme that delivers sulfur to a number of partners involved in Fe-S cluster assembly, tRNA modification or cofactor biosynthesis. Catalyzes the removal of elemental sulfur atoms from cysteine to produce alanine. Functions as a sulfur delivery protein for Fe-S cluster synthesis onto IscU, an Fe-S scaffold assembly protein, as well as other S acceptor proteins.</text>
</comment>
<dbReference type="Gene3D" id="1.10.260.50">
    <property type="match status" value="1"/>
</dbReference>
<dbReference type="InterPro" id="IPR010240">
    <property type="entry name" value="Cys_deSase_IscS"/>
</dbReference>
<dbReference type="GO" id="GO:0051537">
    <property type="term" value="F:2 iron, 2 sulfur cluster binding"/>
    <property type="evidence" value="ECO:0007669"/>
    <property type="project" value="UniProtKB-UniRule"/>
</dbReference>
<keyword evidence="6 10" id="KW-0663">Pyridoxal phosphate</keyword>
<evidence type="ECO:0000256" key="1">
    <source>
        <dbReference type="ARBA" id="ARBA00001933"/>
    </source>
</evidence>
<dbReference type="PANTHER" id="PTHR11601:SF34">
    <property type="entry name" value="CYSTEINE DESULFURASE"/>
    <property type="match status" value="1"/>
</dbReference>
<dbReference type="Gene3D" id="3.40.640.10">
    <property type="entry name" value="Type I PLP-dependent aspartate aminotransferase-like (Major domain)"/>
    <property type="match status" value="1"/>
</dbReference>
<reference evidence="13" key="1">
    <citation type="journal article" date="2021" name="PeerJ">
        <title>Extensive microbial diversity within the chicken gut microbiome revealed by metagenomics and culture.</title>
        <authorList>
            <person name="Gilroy R."/>
            <person name="Ravi A."/>
            <person name="Getino M."/>
            <person name="Pursley I."/>
            <person name="Horton D.L."/>
            <person name="Alikhan N.F."/>
            <person name="Baker D."/>
            <person name="Gharbi K."/>
            <person name="Hall N."/>
            <person name="Watson M."/>
            <person name="Adriaenssens E.M."/>
            <person name="Foster-Nyarko E."/>
            <person name="Jarju S."/>
            <person name="Secka A."/>
            <person name="Antonio M."/>
            <person name="Oren A."/>
            <person name="Chaudhuri R.R."/>
            <person name="La Ragione R."/>
            <person name="Hildebrand F."/>
            <person name="Pallen M.J."/>
        </authorList>
    </citation>
    <scope>NUCLEOTIDE SEQUENCE</scope>
    <source>
        <strain evidence="13">1282</strain>
    </source>
</reference>
<evidence type="ECO:0000313" key="14">
    <source>
        <dbReference type="Proteomes" id="UP000823915"/>
    </source>
</evidence>
<feature type="binding site" evidence="10">
    <location>
        <begin position="72"/>
        <end position="73"/>
    </location>
    <ligand>
        <name>pyridoxal 5'-phosphate</name>
        <dbReference type="ChEBI" id="CHEBI:597326"/>
    </ligand>
</feature>
<dbReference type="InterPro" id="IPR015421">
    <property type="entry name" value="PyrdxlP-dep_Trfase_major"/>
</dbReference>
<dbReference type="NCBIfam" id="NF002806">
    <property type="entry name" value="PRK02948.1"/>
    <property type="match status" value="1"/>
</dbReference>
<dbReference type="PROSITE" id="PS00595">
    <property type="entry name" value="AA_TRANSFER_CLASS_5"/>
    <property type="match status" value="1"/>
</dbReference>
<name>A0A9D1YBV9_9FIRM</name>
<comment type="pathway">
    <text evidence="10">Cofactor biosynthesis; iron-sulfur cluster biosynthesis.</text>
</comment>
<dbReference type="InterPro" id="IPR000192">
    <property type="entry name" value="Aminotrans_V_dom"/>
</dbReference>
<dbReference type="GO" id="GO:0031071">
    <property type="term" value="F:cysteine desulfurase activity"/>
    <property type="evidence" value="ECO:0007669"/>
    <property type="project" value="UniProtKB-UniRule"/>
</dbReference>
<dbReference type="GO" id="GO:0006520">
    <property type="term" value="P:amino acid metabolic process"/>
    <property type="evidence" value="ECO:0007669"/>
    <property type="project" value="InterPro"/>
</dbReference>
<keyword evidence="7 10" id="KW-0408">Iron</keyword>
<dbReference type="InterPro" id="IPR017772">
    <property type="entry name" value="Cys_deSase_NifS_bac/arc"/>
</dbReference>
<dbReference type="InterPro" id="IPR020578">
    <property type="entry name" value="Aminotrans_V_PyrdxlP_BS"/>
</dbReference>
<feature type="binding site" description="via persulfide group" evidence="10">
    <location>
        <position position="326"/>
    </location>
    <ligand>
        <name>[2Fe-2S] cluster</name>
        <dbReference type="ChEBI" id="CHEBI:190135"/>
        <note>ligand shared with IscU</note>
    </ligand>
</feature>
<keyword evidence="5 10" id="KW-0479">Metal-binding</keyword>
<dbReference type="InterPro" id="IPR016454">
    <property type="entry name" value="Cysteine_dSase"/>
</dbReference>
<evidence type="ECO:0000256" key="7">
    <source>
        <dbReference type="ARBA" id="ARBA00023004"/>
    </source>
</evidence>
<feature type="binding site" evidence="10">
    <location>
        <position position="239"/>
    </location>
    <ligand>
        <name>pyridoxal 5'-phosphate</name>
        <dbReference type="ChEBI" id="CHEBI:597326"/>
    </ligand>
</feature>
<organism evidence="13 14">
    <name type="scientific">Candidatus Acutalibacter pullistercoris</name>
    <dbReference type="NCBI Taxonomy" id="2838418"/>
    <lineage>
        <taxon>Bacteria</taxon>
        <taxon>Bacillati</taxon>
        <taxon>Bacillota</taxon>
        <taxon>Clostridia</taxon>
        <taxon>Eubacteriales</taxon>
        <taxon>Acutalibacteraceae</taxon>
        <taxon>Acutalibacter</taxon>
    </lineage>
</organism>
<feature type="binding site" evidence="10">
    <location>
        <position position="181"/>
    </location>
    <ligand>
        <name>pyridoxal 5'-phosphate</name>
        <dbReference type="ChEBI" id="CHEBI:597326"/>
    </ligand>
</feature>
<evidence type="ECO:0000256" key="5">
    <source>
        <dbReference type="ARBA" id="ARBA00022723"/>
    </source>
</evidence>
<keyword evidence="10" id="KW-0001">2Fe-2S</keyword>
<dbReference type="Pfam" id="PF00266">
    <property type="entry name" value="Aminotran_5"/>
    <property type="match status" value="1"/>
</dbReference>
<evidence type="ECO:0000256" key="11">
    <source>
        <dbReference type="RuleBase" id="RU004504"/>
    </source>
</evidence>
<dbReference type="FunFam" id="3.40.640.10:FF:000084">
    <property type="entry name" value="IscS-like cysteine desulfurase"/>
    <property type="match status" value="1"/>
</dbReference>
<protein>
    <recommendedName>
        <fullName evidence="10">Cysteine desulfurase IscS</fullName>
        <ecNumber evidence="10">2.8.1.7</ecNumber>
    </recommendedName>
</protein>
<comment type="subcellular location">
    <subcellularLocation>
        <location evidence="10">Cytoplasm</location>
    </subcellularLocation>
</comment>
<comment type="caution">
    <text evidence="13">The sequence shown here is derived from an EMBL/GenBank/DDBJ whole genome shotgun (WGS) entry which is preliminary data.</text>
</comment>
<evidence type="ECO:0000313" key="13">
    <source>
        <dbReference type="EMBL" id="HIY26286.1"/>
    </source>
</evidence>
<evidence type="ECO:0000256" key="3">
    <source>
        <dbReference type="ARBA" id="ARBA00022490"/>
    </source>
</evidence>
<feature type="binding site" evidence="10">
    <location>
        <position position="153"/>
    </location>
    <ligand>
        <name>pyridoxal 5'-phosphate</name>
        <dbReference type="ChEBI" id="CHEBI:597326"/>
    </ligand>
</feature>
<dbReference type="GO" id="GO:1990221">
    <property type="term" value="C:L-cysteine desulfurase complex"/>
    <property type="evidence" value="ECO:0007669"/>
    <property type="project" value="UniProtKB-ARBA"/>
</dbReference>
<keyword evidence="8 10" id="KW-0411">Iron-sulfur</keyword>
<dbReference type="HAMAP" id="MF_00331">
    <property type="entry name" value="Cys_desulf_IscS"/>
    <property type="match status" value="1"/>
</dbReference>
<evidence type="ECO:0000256" key="8">
    <source>
        <dbReference type="ARBA" id="ARBA00023014"/>
    </source>
</evidence>
<keyword evidence="3 10" id="KW-0963">Cytoplasm</keyword>
<feature type="domain" description="Aminotransferase class V" evidence="12">
    <location>
        <begin position="5"/>
        <end position="366"/>
    </location>
</feature>
<comment type="similarity">
    <text evidence="2 10">Belongs to the class-V pyridoxal-phosphate-dependent aminotransferase family. NifS/IscS subfamily.</text>
</comment>
<dbReference type="SUPFAM" id="SSF53383">
    <property type="entry name" value="PLP-dependent transferases"/>
    <property type="match status" value="1"/>
</dbReference>
<evidence type="ECO:0000256" key="2">
    <source>
        <dbReference type="ARBA" id="ARBA00006490"/>
    </source>
</evidence>
<dbReference type="InterPro" id="IPR015424">
    <property type="entry name" value="PyrdxlP-dep_Trfase"/>
</dbReference>
<accession>A0A9D1YBV9</accession>
<dbReference type="NCBIfam" id="TIGR03402">
    <property type="entry name" value="FeS_nifS"/>
    <property type="match status" value="1"/>
</dbReference>
<dbReference type="GO" id="GO:0044571">
    <property type="term" value="P:[2Fe-2S] cluster assembly"/>
    <property type="evidence" value="ECO:0007669"/>
    <property type="project" value="UniProtKB-UniRule"/>
</dbReference>